<reference evidence="8 9" key="1">
    <citation type="journal article" date="2019" name="Nat. Ecol. Evol.">
        <title>Megaphylogeny resolves global patterns of mushroom evolution.</title>
        <authorList>
            <person name="Varga T."/>
            <person name="Krizsan K."/>
            <person name="Foldi C."/>
            <person name="Dima B."/>
            <person name="Sanchez-Garcia M."/>
            <person name="Sanchez-Ramirez S."/>
            <person name="Szollosi G.J."/>
            <person name="Szarkandi J.G."/>
            <person name="Papp V."/>
            <person name="Albert L."/>
            <person name="Andreopoulos W."/>
            <person name="Angelini C."/>
            <person name="Antonin V."/>
            <person name="Barry K.W."/>
            <person name="Bougher N.L."/>
            <person name="Buchanan P."/>
            <person name="Buyck B."/>
            <person name="Bense V."/>
            <person name="Catcheside P."/>
            <person name="Chovatia M."/>
            <person name="Cooper J."/>
            <person name="Damon W."/>
            <person name="Desjardin D."/>
            <person name="Finy P."/>
            <person name="Geml J."/>
            <person name="Haridas S."/>
            <person name="Hughes K."/>
            <person name="Justo A."/>
            <person name="Karasinski D."/>
            <person name="Kautmanova I."/>
            <person name="Kiss B."/>
            <person name="Kocsube S."/>
            <person name="Kotiranta H."/>
            <person name="LaButti K.M."/>
            <person name="Lechner B.E."/>
            <person name="Liimatainen K."/>
            <person name="Lipzen A."/>
            <person name="Lukacs Z."/>
            <person name="Mihaltcheva S."/>
            <person name="Morgado L.N."/>
            <person name="Niskanen T."/>
            <person name="Noordeloos M.E."/>
            <person name="Ohm R.A."/>
            <person name="Ortiz-Santana B."/>
            <person name="Ovrebo C."/>
            <person name="Racz N."/>
            <person name="Riley R."/>
            <person name="Savchenko A."/>
            <person name="Shiryaev A."/>
            <person name="Soop K."/>
            <person name="Spirin V."/>
            <person name="Szebenyi C."/>
            <person name="Tomsovsky M."/>
            <person name="Tulloss R.E."/>
            <person name="Uehling J."/>
            <person name="Grigoriev I.V."/>
            <person name="Vagvolgyi C."/>
            <person name="Papp T."/>
            <person name="Martin F.M."/>
            <person name="Miettinen O."/>
            <person name="Hibbett D.S."/>
            <person name="Nagy L.G."/>
        </authorList>
    </citation>
    <scope>NUCLEOTIDE SEQUENCE [LARGE SCALE GENOMIC DNA]</scope>
    <source>
        <strain evidence="8 9">CBS 121175</strain>
    </source>
</reference>
<keyword evidence="9" id="KW-1185">Reference proteome</keyword>
<dbReference type="Gene3D" id="2.60.40.790">
    <property type="match status" value="1"/>
</dbReference>
<evidence type="ECO:0000259" key="7">
    <source>
        <dbReference type="PROSITE" id="PS51203"/>
    </source>
</evidence>
<dbReference type="InterPro" id="IPR008978">
    <property type="entry name" value="HSP20-like_chaperone"/>
</dbReference>
<gene>
    <name evidence="8" type="ORF">FA15DRAFT_149399</name>
</gene>
<dbReference type="InterPro" id="IPR037895">
    <property type="entry name" value="NUDCD1"/>
</dbReference>
<name>A0A5C3L4L7_COPMA</name>
<comment type="subcellular location">
    <subcellularLocation>
        <location evidence="2">Cytoplasm</location>
    </subcellularLocation>
    <subcellularLocation>
        <location evidence="1">Nucleus</location>
    </subcellularLocation>
</comment>
<dbReference type="PROSITE" id="PS51203">
    <property type="entry name" value="CS"/>
    <property type="match status" value="1"/>
</dbReference>
<dbReference type="Proteomes" id="UP000307440">
    <property type="component" value="Unassembled WGS sequence"/>
</dbReference>
<evidence type="ECO:0000256" key="5">
    <source>
        <dbReference type="ARBA" id="ARBA00023242"/>
    </source>
</evidence>
<feature type="compositionally biased region" description="Low complexity" evidence="6">
    <location>
        <begin position="394"/>
        <end position="408"/>
    </location>
</feature>
<keyword evidence="4" id="KW-0963">Cytoplasm</keyword>
<evidence type="ECO:0000256" key="3">
    <source>
        <dbReference type="ARBA" id="ARBA00018915"/>
    </source>
</evidence>
<evidence type="ECO:0000313" key="9">
    <source>
        <dbReference type="Proteomes" id="UP000307440"/>
    </source>
</evidence>
<proteinExistence type="predicted"/>
<evidence type="ECO:0000256" key="4">
    <source>
        <dbReference type="ARBA" id="ARBA00022490"/>
    </source>
</evidence>
<dbReference type="PANTHER" id="PTHR21664:SF1">
    <property type="entry name" value="NUDC DOMAIN-CONTAINING PROTEIN 1"/>
    <property type="match status" value="1"/>
</dbReference>
<organism evidence="8 9">
    <name type="scientific">Coprinopsis marcescibilis</name>
    <name type="common">Agaric fungus</name>
    <name type="synonym">Psathyrella marcescibilis</name>
    <dbReference type="NCBI Taxonomy" id="230819"/>
    <lineage>
        <taxon>Eukaryota</taxon>
        <taxon>Fungi</taxon>
        <taxon>Dikarya</taxon>
        <taxon>Basidiomycota</taxon>
        <taxon>Agaricomycotina</taxon>
        <taxon>Agaricomycetes</taxon>
        <taxon>Agaricomycetidae</taxon>
        <taxon>Agaricales</taxon>
        <taxon>Agaricineae</taxon>
        <taxon>Psathyrellaceae</taxon>
        <taxon>Coprinopsis</taxon>
    </lineage>
</organism>
<dbReference type="GO" id="GO:0005634">
    <property type="term" value="C:nucleus"/>
    <property type="evidence" value="ECO:0007669"/>
    <property type="project" value="UniProtKB-SubCell"/>
</dbReference>
<feature type="region of interest" description="Disordered" evidence="6">
    <location>
        <begin position="257"/>
        <end position="301"/>
    </location>
</feature>
<dbReference type="PANTHER" id="PTHR21664">
    <property type="entry name" value="CHRONIC MYELOGENOUS LEUKEMIA TUMOR ANTIGEN 66"/>
    <property type="match status" value="1"/>
</dbReference>
<dbReference type="AlphaFoldDB" id="A0A5C3L4L7"/>
<accession>A0A5C3L4L7</accession>
<dbReference type="Pfam" id="PF04969">
    <property type="entry name" value="CS"/>
    <property type="match status" value="1"/>
</dbReference>
<feature type="region of interest" description="Disordered" evidence="6">
    <location>
        <begin position="391"/>
        <end position="414"/>
    </location>
</feature>
<dbReference type="STRING" id="230819.A0A5C3L4L7"/>
<sequence>MSHIPKKSLINPAFEGYKLSVISQDDAVLRYALPSRTTQATTSGKIPLSFQEMQSRITHNHLSVNDETNLLFYVDVDYRVVLIQLEAEEPSFRCVLEMPAPIQSDSATLFHREYPSAMSVGPTLGLASDGCGLLYVFPVQDHGAAEAIGTFYLPGDAHHTPFKMHYCYRPSPTSVVVVLSSKSQNEEDDNGGSIQPKSGFDIWAVQINLLSLRPGNSPRPFEILWRRHGNDVPIFGSHISQLNSHILIGESTYRTQNSSIQTPYEPSPSEIAPIPRPNENLDSSQAQDQPPKPPPYSWTQTSDSVTVAIPLPSATSKNNIRVMFTTKTVTVHVDFNAPTAIPVPRYSAKQLWDGISPSSSLWTWDKTAEHTYGLLTLHLEKQHEGTRWSQVFASPGNKGSNPTSSSSSADDVEVDVPETLDPSELWKIREALEKYTVSLRDGSDTSGLGLGSGVPSLASGEIDDEVDMSVGRKVYLTWVAADGLDPTWVKPTEQIPFQLLATLLPGLPTTELPLVIKHNLDGLVFTIDLSQPEEPSWVHSSTYSAIAFVLASKRDARFTHIVPSKALLSFESGGRGRGGNLYVYRPAPTKSQWAKQSVLRVDGGEGETLLGVAGVTNAVGEFIVVCLTEGSLVLIRQI</sequence>
<keyword evidence="5" id="KW-0539">Nucleus</keyword>
<evidence type="ECO:0000256" key="2">
    <source>
        <dbReference type="ARBA" id="ARBA00004496"/>
    </source>
</evidence>
<evidence type="ECO:0000256" key="1">
    <source>
        <dbReference type="ARBA" id="ARBA00004123"/>
    </source>
</evidence>
<dbReference type="GO" id="GO:0005737">
    <property type="term" value="C:cytoplasm"/>
    <property type="evidence" value="ECO:0007669"/>
    <property type="project" value="UniProtKB-SubCell"/>
</dbReference>
<dbReference type="OrthoDB" id="428655at2759"/>
<protein>
    <recommendedName>
        <fullName evidence="3">NudC domain-containing protein 1</fullName>
    </recommendedName>
</protein>
<evidence type="ECO:0000313" key="8">
    <source>
        <dbReference type="EMBL" id="TFK27737.1"/>
    </source>
</evidence>
<dbReference type="CDD" id="cd06467">
    <property type="entry name" value="p23_NUDC_like"/>
    <property type="match status" value="1"/>
</dbReference>
<dbReference type="SUPFAM" id="SSF49764">
    <property type="entry name" value="HSP20-like chaperones"/>
    <property type="match status" value="1"/>
</dbReference>
<evidence type="ECO:0000256" key="6">
    <source>
        <dbReference type="SAM" id="MobiDB-lite"/>
    </source>
</evidence>
<feature type="domain" description="CS" evidence="7">
    <location>
        <begin position="291"/>
        <end position="392"/>
    </location>
</feature>
<dbReference type="EMBL" id="ML210162">
    <property type="protein sequence ID" value="TFK27737.1"/>
    <property type="molecule type" value="Genomic_DNA"/>
</dbReference>
<dbReference type="InterPro" id="IPR007052">
    <property type="entry name" value="CS_dom"/>
</dbReference>